<sequence>MSKLLLFVALIWLTGSPIIAIIVLLIVFYVLERRFIGLSPSVLKPLKRARKLSRLHQELRLSPHQTSTKLEMARLWIEQKKYAQAYELLLQIAKVMEDSAEVRAELGICELKLGHLQQGEQSILQALELNPHVKYGEPYLRLAEAWADQDPHRSIAYLQQFQSVNSSSCEAYYRLGQLYSQLGSKAEAREAYRATVELYRGLPKYKRRFERRWVLLARIKGLAK</sequence>
<dbReference type="Proteomes" id="UP001165962">
    <property type="component" value="Unassembled WGS sequence"/>
</dbReference>
<dbReference type="Gene3D" id="1.25.40.10">
    <property type="entry name" value="Tetratricopeptide repeat domain"/>
    <property type="match status" value="2"/>
</dbReference>
<accession>A0ABX0JK89</accession>
<evidence type="ECO:0000313" key="3">
    <source>
        <dbReference type="EMBL" id="NHN35278.1"/>
    </source>
</evidence>
<keyword evidence="1" id="KW-0802">TPR repeat</keyword>
<proteinExistence type="predicted"/>
<keyword evidence="2" id="KW-0472">Membrane</keyword>
<feature type="repeat" description="TPR" evidence="1">
    <location>
        <begin position="100"/>
        <end position="133"/>
    </location>
</feature>
<feature type="repeat" description="TPR" evidence="1">
    <location>
        <begin position="169"/>
        <end position="202"/>
    </location>
</feature>
<dbReference type="InterPro" id="IPR019734">
    <property type="entry name" value="TPR_rpt"/>
</dbReference>
<dbReference type="RefSeq" id="WP_166157810.1">
    <property type="nucleotide sequence ID" value="NZ_JAAOIW010000030.1"/>
</dbReference>
<name>A0ABX0JK89_9BACL</name>
<keyword evidence="4" id="KW-1185">Reference proteome</keyword>
<keyword evidence="2" id="KW-0812">Transmembrane</keyword>
<evidence type="ECO:0000256" key="1">
    <source>
        <dbReference type="PROSITE-ProRule" id="PRU00339"/>
    </source>
</evidence>
<dbReference type="SMART" id="SM00028">
    <property type="entry name" value="TPR"/>
    <property type="match status" value="3"/>
</dbReference>
<dbReference type="PANTHER" id="PTHR23082">
    <property type="entry name" value="TRANSCRIPTION INITIATION FACTOR IIIC TFIIIC , POLYPEPTIDE 3-RELATED"/>
    <property type="match status" value="1"/>
</dbReference>
<dbReference type="InterPro" id="IPR011990">
    <property type="entry name" value="TPR-like_helical_dom_sf"/>
</dbReference>
<dbReference type="InterPro" id="IPR039340">
    <property type="entry name" value="Tfc4/TFIIIC-102/Sfc4"/>
</dbReference>
<dbReference type="PROSITE" id="PS50005">
    <property type="entry name" value="TPR"/>
    <property type="match status" value="2"/>
</dbReference>
<dbReference type="Pfam" id="PF13181">
    <property type="entry name" value="TPR_8"/>
    <property type="match status" value="1"/>
</dbReference>
<organism evidence="3 4">
    <name type="scientific">Paenibacillus agricola</name>
    <dbReference type="NCBI Taxonomy" id="2716264"/>
    <lineage>
        <taxon>Bacteria</taxon>
        <taxon>Bacillati</taxon>
        <taxon>Bacillota</taxon>
        <taxon>Bacilli</taxon>
        <taxon>Bacillales</taxon>
        <taxon>Paenibacillaceae</taxon>
        <taxon>Paenibacillus</taxon>
    </lineage>
</organism>
<gene>
    <name evidence="3" type="ORF">G9U52_36775</name>
</gene>
<protein>
    <submittedName>
        <fullName evidence="3">Tetratricopeptide repeat protein</fullName>
    </submittedName>
</protein>
<dbReference type="SUPFAM" id="SSF48452">
    <property type="entry name" value="TPR-like"/>
    <property type="match status" value="1"/>
</dbReference>
<comment type="caution">
    <text evidence="3">The sequence shown here is derived from an EMBL/GenBank/DDBJ whole genome shotgun (WGS) entry which is preliminary data.</text>
</comment>
<keyword evidence="2" id="KW-1133">Transmembrane helix</keyword>
<evidence type="ECO:0000313" key="4">
    <source>
        <dbReference type="Proteomes" id="UP001165962"/>
    </source>
</evidence>
<dbReference type="PANTHER" id="PTHR23082:SF0">
    <property type="entry name" value="GENERAL TRANSCRIPTION FACTOR 3C POLYPEPTIDE 3"/>
    <property type="match status" value="1"/>
</dbReference>
<reference evidence="3" key="1">
    <citation type="submission" date="2020-03" db="EMBL/GenBank/DDBJ databases">
        <title>Draft sequencing of Paenibacilllus sp. S3N08.</title>
        <authorList>
            <person name="Kim D.-U."/>
        </authorList>
    </citation>
    <scope>NUCLEOTIDE SEQUENCE</scope>
    <source>
        <strain evidence="3">S3N08</strain>
    </source>
</reference>
<evidence type="ECO:0000256" key="2">
    <source>
        <dbReference type="SAM" id="Phobius"/>
    </source>
</evidence>
<feature type="transmembrane region" description="Helical" evidence="2">
    <location>
        <begin position="6"/>
        <end position="31"/>
    </location>
</feature>
<dbReference type="EMBL" id="JAAOIW010000030">
    <property type="protein sequence ID" value="NHN35278.1"/>
    <property type="molecule type" value="Genomic_DNA"/>
</dbReference>